<feature type="region of interest" description="Disordered" evidence="5">
    <location>
        <begin position="1081"/>
        <end position="1111"/>
    </location>
</feature>
<dbReference type="CDD" id="cd01428">
    <property type="entry name" value="ADK"/>
    <property type="match status" value="1"/>
</dbReference>
<dbReference type="Gene3D" id="3.40.50.300">
    <property type="entry name" value="P-loop containing nucleotide triphosphate hydrolases"/>
    <property type="match status" value="4"/>
</dbReference>
<keyword evidence="1" id="KW-0808">Transferase</keyword>
<protein>
    <submittedName>
        <fullName evidence="7">Adenylate kinase 9</fullName>
    </submittedName>
</protein>
<dbReference type="Proteomes" id="UP000515156">
    <property type="component" value="Chromosome 3"/>
</dbReference>
<proteinExistence type="predicted"/>
<feature type="compositionally biased region" description="Acidic residues" evidence="5">
    <location>
        <begin position="769"/>
        <end position="797"/>
    </location>
</feature>
<dbReference type="Pfam" id="PF00406">
    <property type="entry name" value="ADK"/>
    <property type="match status" value="3"/>
</dbReference>
<dbReference type="PANTHER" id="PTHR23359">
    <property type="entry name" value="NUCLEOTIDE KINASE"/>
    <property type="match status" value="1"/>
</dbReference>
<feature type="region of interest" description="Disordered" evidence="5">
    <location>
        <begin position="630"/>
        <end position="694"/>
    </location>
</feature>
<evidence type="ECO:0000256" key="3">
    <source>
        <dbReference type="ARBA" id="ARBA00022777"/>
    </source>
</evidence>
<feature type="compositionally biased region" description="Basic and acidic residues" evidence="5">
    <location>
        <begin position="646"/>
        <end position="657"/>
    </location>
</feature>
<evidence type="ECO:0000313" key="6">
    <source>
        <dbReference type="Proteomes" id="UP000515156"/>
    </source>
</evidence>
<dbReference type="GO" id="GO:0006139">
    <property type="term" value="P:nucleobase-containing compound metabolic process"/>
    <property type="evidence" value="ECO:0007669"/>
    <property type="project" value="InterPro"/>
</dbReference>
<dbReference type="PRINTS" id="PR00094">
    <property type="entry name" value="ADENYLTKNASE"/>
</dbReference>
<dbReference type="RefSeq" id="XP_030055056.1">
    <property type="nucleotide sequence ID" value="XM_030199196.1"/>
</dbReference>
<sequence>MPLAAGLQQKKQQQQELVDLYDEDEAEKAFLFSKPICFLIVGKPGTGKATLGRSLSLAWNCSFVEAKEVINYHIDSGTEDGIKIQDLLFKGHSVPEELVTELLIKKIQSPEVNHLGYVLCGLPSLSEEYMSIPEQIELIKNLNLKPDFIINIKCPDDDLCQRISGQKQSAETGRLYQREEWDPELLALQKKKKKEQEQAGEEETEEEAIEEEEEEEEGEEKQSNAFMNQLVQRPEDFPANAKVRVKLYKDTMLRALEDLMADHDSQWLIELDGHKKPDELFKSVMSYLESMGVRRGALVTRLQSTDEEETIESQERDELFRALSSSLHLAPRYRWRRSRWGDICPIALKEGYIKKGLAEFAVRFLDKMYLLSSEDALWKFRLNPRPYLIPPMPLLPCKVVIMGPPSSGKTTLCNRLADKYSGKVFDISVIIEPHLIETKQKAIEEARDMALQAALTTVKNKVEQKRILQEQEGGQKQEGEQQEEEERPLQPGEVADTEALEPSSKSEVEEVTADHPEVQAMVLEAEIAAGQLPVTLPPDAYAEVLKEAFREFKEKTPERFPGAAPIGGWVVDNFPISAEHWTALQDAELIPDTVICLTDTDANAKNLLNRFYLQNKDRIDEETLKQVKEERALKTKQEPLSQLEDMQSHQMREKPESAEEPPEEQLSPDTEQTPPVPEPEIVLPEVPEGGYPNTPEMDAVKLRIDRFAKDWLNLKLEFLDKTSAETVVLDIAGHTAEELLQEANKKMESCLKCQVWEMTTLDLDEEADDFQAEQEAEREEEEEEEREEVEEEEDEEIVQDKRRHYGDSNHFCPVTLKENFILFPGISDNAAKYREKTYYFSVPEYKDKFIMHPEEYVAHKEPLNAPPLRVFILGCLGAGKTTVGRWLAKKLGIFHIQFQLRLEEIMMFKFQKVFRPENEEDNVPEVDEAAMMAALRSSGDASTLLGDFVEETKKEEVVLTEDEEAIKTYLLEQEPLSPEILENIVAPWWKNEPIRSTGFILDGFPSTAEEVQYVTEQGLYPDIVLLLEVDENIIIDRLLPSRLAKWKAIQNKRQDYKQKLKEIKKKIRDEQISKRKAEILAERNKAKESEEGREGESSEEEKTENEEEDDIDLLLAEEFPEEEAEEEEEEEEESDAIDRMKSEIGEKFEVEMNNIQAIQEEFEKQKIPFVTIDGARKPHIVQYLIDMKMKHLVENRESLFEKCFPISVPLAKKMLQVSYKHLSNFGRWDPVKLYQGNLIKPRITPENPGYPLIHRHHIYFFETKENKETFMKNPIKFIRQLKPRPAVPVNIAIVGPPKSGKTTVAQKLASVYGLMRLSMGDAIRNILTNQSETQLGQQITLHLLKGLSVPDQLAIQCLQVTLMELLCKSIGFVLDGYPVTKRQVDLLEEQNIIPVKIFELQMDIKEVLKRGLLDKKNAESRPYPIHDSSHILTVRNSCYKQEVSTIKDFYEKQHQNWYEVDATRSKWWIWEKVIEEVQTSIKQIQVYLERIKAGQAASINNFCITPQELQSRLGEFGHYCPVSWLLKGELVDCSADKSLKFAAEFRAHYYRMASQEELDKFLATPEVFVLPLATRPFPPPNMLPKKLTVAEVKTMFPKNAEMKGYCPVTFLDGKQRYEALIPGNIEYAVEYQEKIYFLENEEKREKFMRLPEKYWKQILPNKLPPKKEPLLLTYLPLSGYLEQGVAVALIKALNEVGCAKPKFPFMSIQRSALLFIAYHLKAYNPRNNDYVRKKYKKQLEQFVEHCELIPYLGDKMTRKYREPQNRPIDFDHKLKTFISLENMVPKSL</sequence>
<evidence type="ECO:0000256" key="1">
    <source>
        <dbReference type="ARBA" id="ARBA00022679"/>
    </source>
</evidence>
<name>A0A6P7XPI5_9AMPH</name>
<feature type="compositionally biased region" description="Acidic residues" evidence="5">
    <location>
        <begin position="1097"/>
        <end position="1111"/>
    </location>
</feature>
<evidence type="ECO:0000256" key="2">
    <source>
        <dbReference type="ARBA" id="ARBA00022741"/>
    </source>
</evidence>
<evidence type="ECO:0000313" key="7">
    <source>
        <dbReference type="RefSeq" id="XP_030055056.1"/>
    </source>
</evidence>
<evidence type="ECO:0000256" key="5">
    <source>
        <dbReference type="SAM" id="MobiDB-lite"/>
    </source>
</evidence>
<dbReference type="FunCoup" id="A0A6P7XPI5">
    <property type="interactions" value="1949"/>
</dbReference>
<feature type="compositionally biased region" description="Basic and acidic residues" evidence="5">
    <location>
        <begin position="1081"/>
        <end position="1096"/>
    </location>
</feature>
<dbReference type="SUPFAM" id="SSF52540">
    <property type="entry name" value="P-loop containing nucleoside triphosphate hydrolases"/>
    <property type="match status" value="4"/>
</dbReference>
<dbReference type="InterPro" id="IPR027417">
    <property type="entry name" value="P-loop_NTPase"/>
</dbReference>
<dbReference type="GO" id="GO:0005524">
    <property type="term" value="F:ATP binding"/>
    <property type="evidence" value="ECO:0007669"/>
    <property type="project" value="InterPro"/>
</dbReference>
<dbReference type="GO" id="GO:0019205">
    <property type="term" value="F:nucleobase-containing compound kinase activity"/>
    <property type="evidence" value="ECO:0007669"/>
    <property type="project" value="InterPro"/>
</dbReference>
<keyword evidence="3 7" id="KW-0418">Kinase</keyword>
<dbReference type="OrthoDB" id="439792at2759"/>
<dbReference type="KEGG" id="muo:115467327"/>
<keyword evidence="6" id="KW-1185">Reference proteome</keyword>
<accession>A0A6P7XPI5</accession>
<feature type="compositionally biased region" description="Acidic residues" evidence="5">
    <location>
        <begin position="198"/>
        <end position="219"/>
    </location>
</feature>
<feature type="region of interest" description="Disordered" evidence="5">
    <location>
        <begin position="470"/>
        <end position="512"/>
    </location>
</feature>
<keyword evidence="2" id="KW-0547">Nucleotide-binding</keyword>
<evidence type="ECO:0000256" key="4">
    <source>
        <dbReference type="SAM" id="Coils"/>
    </source>
</evidence>
<dbReference type="InterPro" id="IPR000850">
    <property type="entry name" value="Adenylat/UMP-CMP_kin"/>
</dbReference>
<organism evidence="6 7">
    <name type="scientific">Microcaecilia unicolor</name>
    <dbReference type="NCBI Taxonomy" id="1415580"/>
    <lineage>
        <taxon>Eukaryota</taxon>
        <taxon>Metazoa</taxon>
        <taxon>Chordata</taxon>
        <taxon>Craniata</taxon>
        <taxon>Vertebrata</taxon>
        <taxon>Euteleostomi</taxon>
        <taxon>Amphibia</taxon>
        <taxon>Gymnophiona</taxon>
        <taxon>Siphonopidae</taxon>
        <taxon>Microcaecilia</taxon>
    </lineage>
</organism>
<feature type="region of interest" description="Disordered" evidence="5">
    <location>
        <begin position="192"/>
        <end position="223"/>
    </location>
</feature>
<feature type="compositionally biased region" description="Basic and acidic residues" evidence="5">
    <location>
        <begin position="470"/>
        <end position="479"/>
    </location>
</feature>
<dbReference type="CTD" id="221264"/>
<dbReference type="InParanoid" id="A0A6P7XPI5"/>
<reference evidence="7" key="1">
    <citation type="submission" date="2025-08" db="UniProtKB">
        <authorList>
            <consortium name="RefSeq"/>
        </authorList>
    </citation>
    <scope>IDENTIFICATION</scope>
</reference>
<feature type="region of interest" description="Disordered" evidence="5">
    <location>
        <begin position="769"/>
        <end position="800"/>
    </location>
</feature>
<feature type="compositionally biased region" description="Low complexity" evidence="5">
    <location>
        <begin position="679"/>
        <end position="688"/>
    </location>
</feature>
<gene>
    <name evidence="7" type="primary">AK9</name>
</gene>
<keyword evidence="4" id="KW-0175">Coiled coil</keyword>
<feature type="coiled-coil region" evidence="4">
    <location>
        <begin position="1046"/>
        <end position="1080"/>
    </location>
</feature>
<dbReference type="GeneID" id="115467327"/>